<dbReference type="EMBL" id="LPVJ01000052">
    <property type="protein sequence ID" value="KUO95408.1"/>
    <property type="molecule type" value="Genomic_DNA"/>
</dbReference>
<protein>
    <submittedName>
        <fullName evidence="2">IDEAL domain protein</fullName>
    </submittedName>
</protein>
<keyword evidence="4" id="KW-1185">Reference proteome</keyword>
<dbReference type="SMART" id="SM00914">
    <property type="entry name" value="IDEAL"/>
    <property type="match status" value="1"/>
</dbReference>
<comment type="caution">
    <text evidence="2">The sequence shown here is derived from an EMBL/GenBank/DDBJ whole genome shotgun (WGS) entry which is preliminary data.</text>
</comment>
<evidence type="ECO:0000313" key="4">
    <source>
        <dbReference type="Proteomes" id="UP000053557"/>
    </source>
</evidence>
<dbReference type="InterPro" id="IPR014963">
    <property type="entry name" value="UPF0302_N"/>
</dbReference>
<dbReference type="Pfam" id="PF08864">
    <property type="entry name" value="UPF0302"/>
    <property type="match status" value="1"/>
</dbReference>
<evidence type="ECO:0000313" key="2">
    <source>
        <dbReference type="EMBL" id="KUO95408.1"/>
    </source>
</evidence>
<dbReference type="PIRSF" id="PIRSF007165">
    <property type="entry name" value="UCP007165"/>
    <property type="match status" value="1"/>
</dbReference>
<dbReference type="InterPro" id="IPR027393">
    <property type="entry name" value="Virus_scaffolding_prot_C"/>
</dbReference>
<feature type="domain" description="IDEAL" evidence="1">
    <location>
        <begin position="140"/>
        <end position="176"/>
    </location>
</feature>
<gene>
    <name evidence="3" type="ORF">ATW55_08585</name>
    <name evidence="2" type="ORF">ATW55_10780</name>
</gene>
<dbReference type="InterPro" id="IPR038091">
    <property type="entry name" value="UPF0302_N_sf"/>
</dbReference>
<proteinExistence type="predicted"/>
<organism evidence="2 4">
    <name type="scientific">Ferroacidibacillus organovorans</name>
    <dbReference type="NCBI Taxonomy" id="1765683"/>
    <lineage>
        <taxon>Bacteria</taxon>
        <taxon>Bacillati</taxon>
        <taxon>Bacillota</taxon>
        <taxon>Bacilli</taxon>
        <taxon>Bacillales</taxon>
        <taxon>Alicyclobacillaceae</taxon>
        <taxon>Ferroacidibacillus</taxon>
    </lineage>
</organism>
<evidence type="ECO:0000313" key="3">
    <source>
        <dbReference type="EMBL" id="KUO96939.1"/>
    </source>
</evidence>
<dbReference type="Proteomes" id="UP000053557">
    <property type="component" value="Unassembled WGS sequence"/>
</dbReference>
<dbReference type="InterPro" id="IPR014957">
    <property type="entry name" value="IDEAL_dom"/>
</dbReference>
<evidence type="ECO:0000259" key="1">
    <source>
        <dbReference type="SMART" id="SM00914"/>
    </source>
</evidence>
<dbReference type="InterPro" id="IPR011188">
    <property type="entry name" value="UPF0302"/>
</dbReference>
<reference evidence="2 4" key="1">
    <citation type="submission" date="2015-12" db="EMBL/GenBank/DDBJ databases">
        <title>Draft genome sequence of Acidibacillus ferrooxidans ITV001, isolated from a chalcopyrite acid mine drainage site in Brazil.</title>
        <authorList>
            <person name="Dall'Agnol H."/>
            <person name="Nancucheo I."/>
            <person name="Johnson B."/>
            <person name="Oliveira R."/>
            <person name="Leite L."/>
            <person name="Pylro V."/>
            <person name="Nunes G.L."/>
            <person name="Tzotzos G."/>
            <person name="Fernandes G.R."/>
            <person name="Dutra J."/>
            <person name="Orellana S.C."/>
            <person name="Oliveira G."/>
        </authorList>
    </citation>
    <scope>NUCLEOTIDE SEQUENCE [LARGE SCALE GENOMIC DNA]</scope>
    <source>
        <strain evidence="2">ITV001</strain>
        <strain evidence="4">ITV01</strain>
    </source>
</reference>
<sequence length="185" mass="21860">MKEMITAADKKQFIQWFLENYELKNPESEWLLQYLCSSEQLLARVHFTDQFRNSPKALLMSTTCVQMTAFKFYKNKRVTSDVEKAFLDVHNHPEEDVYVTLYFRDRASSARYKAVVEAQAETRYTASTLEVLSSLIAELWLDRIAREYRESVLRKRIDDALLAKDEQEFYKSAAELRTLLQQSEF</sequence>
<dbReference type="Gene3D" id="4.10.810.10">
    <property type="entry name" value="Virus Scaffolding Protein, Chain A"/>
    <property type="match status" value="1"/>
</dbReference>
<dbReference type="AlphaFoldDB" id="A0A101XPW1"/>
<name>A0A101XPW1_9BACL</name>
<dbReference type="Pfam" id="PF08858">
    <property type="entry name" value="IDEAL"/>
    <property type="match status" value="1"/>
</dbReference>
<dbReference type="Gene3D" id="3.40.1530.30">
    <property type="entry name" value="Uncharacterised family UPF0302, N-terminal domain"/>
    <property type="match status" value="1"/>
</dbReference>
<dbReference type="EMBL" id="LPVJ01000009">
    <property type="protein sequence ID" value="KUO96939.1"/>
    <property type="molecule type" value="Genomic_DNA"/>
</dbReference>
<accession>A0A101XPW1</accession>
<dbReference type="OrthoDB" id="2155814at2"/>